<dbReference type="Gene3D" id="3.40.50.300">
    <property type="entry name" value="P-loop containing nucleotide triphosphate hydrolases"/>
    <property type="match status" value="1"/>
</dbReference>
<reference evidence="2 4" key="1">
    <citation type="journal article" date="2021" name="ISME Commun">
        <title>Automated analysis of genomic sequences facilitates high-throughput and comprehensive description of bacteria.</title>
        <authorList>
            <person name="Hitch T.C.A."/>
        </authorList>
    </citation>
    <scope>NUCLEOTIDE SEQUENCE [LARGE SCALE GENOMIC DNA]</scope>
    <source>
        <strain evidence="2 4">Sanger_19</strain>
    </source>
</reference>
<evidence type="ECO:0000313" key="2">
    <source>
        <dbReference type="EMBL" id="MCU6717928.1"/>
    </source>
</evidence>
<proteinExistence type="predicted"/>
<keyword evidence="4" id="KW-1185">Reference proteome</keyword>
<evidence type="ECO:0000313" key="3">
    <source>
        <dbReference type="Proteomes" id="UP001198893"/>
    </source>
</evidence>
<evidence type="ECO:0000313" key="4">
    <source>
        <dbReference type="Proteomes" id="UP001209666"/>
    </source>
</evidence>
<dbReference type="EMBL" id="JAOQKI010000021">
    <property type="protein sequence ID" value="MCU6717928.1"/>
    <property type="molecule type" value="Genomic_DNA"/>
</dbReference>
<name>A0AAW4WM98_9FIRM</name>
<protein>
    <submittedName>
        <fullName evidence="1">Cytidylate kinase-like family protein</fullName>
    </submittedName>
</protein>
<dbReference type="RefSeq" id="WP_022243454.1">
    <property type="nucleotide sequence ID" value="NZ_JAJEQW010000013.1"/>
</dbReference>
<accession>A0AAW4WM98</accession>
<dbReference type="SUPFAM" id="SSF52540">
    <property type="entry name" value="P-loop containing nucleoside triphosphate hydrolases"/>
    <property type="match status" value="1"/>
</dbReference>
<dbReference type="InterPro" id="IPR027417">
    <property type="entry name" value="P-loop_NTPase"/>
</dbReference>
<reference evidence="1" key="2">
    <citation type="submission" date="2021-10" db="EMBL/GenBank/DDBJ databases">
        <title>Anaerobic single-cell dispensing facilitates the cultivation of human gut bacteria.</title>
        <authorList>
            <person name="Afrizal A."/>
        </authorList>
    </citation>
    <scope>NUCLEOTIDE SEQUENCE</scope>
    <source>
        <strain evidence="1">CLA-AA-H204</strain>
    </source>
</reference>
<dbReference type="Pfam" id="PF13189">
    <property type="entry name" value="Cytidylate_kin2"/>
    <property type="match status" value="1"/>
</dbReference>
<evidence type="ECO:0000313" key="1">
    <source>
        <dbReference type="EMBL" id="MCC2242927.1"/>
    </source>
</evidence>
<dbReference type="GO" id="GO:0016301">
    <property type="term" value="F:kinase activity"/>
    <property type="evidence" value="ECO:0007669"/>
    <property type="project" value="UniProtKB-KW"/>
</dbReference>
<gene>
    <name evidence="1" type="ORF">LKD47_11530</name>
    <name evidence="2" type="ORF">OCV43_11695</name>
</gene>
<sequence>MKHTVITIARSYGSGGRTLGKKLAEELGIHCYDRELIRMASDESGINEALFGEADEKLRKMPLFRIAKKAYHGEVLPPDSDEFVSNDNLFNYQAKIIREVAKEESCIIIGRCADYVLKDCDYVKSLFFYAPRKDCIERVMQQNGGTKKDIEKKIDTIDKYRADYYKYYTGREWNDARNYDFCLDTTSLSYEKLVQVVKAYLEISEAEQP</sequence>
<dbReference type="Proteomes" id="UP001198893">
    <property type="component" value="Unassembled WGS sequence"/>
</dbReference>
<keyword evidence="1" id="KW-0418">Kinase</keyword>
<dbReference type="EMBL" id="JAJEQW010000013">
    <property type="protein sequence ID" value="MCC2242927.1"/>
    <property type="molecule type" value="Genomic_DNA"/>
</dbReference>
<keyword evidence="1" id="KW-0808">Transferase</keyword>
<organism evidence="1 3">
    <name type="scientific">Roseburia amylophila</name>
    <dbReference type="NCBI Taxonomy" id="2981794"/>
    <lineage>
        <taxon>Bacteria</taxon>
        <taxon>Bacillati</taxon>
        <taxon>Bacillota</taxon>
        <taxon>Clostridia</taxon>
        <taxon>Lachnospirales</taxon>
        <taxon>Lachnospiraceae</taxon>
        <taxon>Roseburia</taxon>
    </lineage>
</organism>
<comment type="caution">
    <text evidence="1">The sequence shown here is derived from an EMBL/GenBank/DDBJ whole genome shotgun (WGS) entry which is preliminary data.</text>
</comment>
<dbReference type="Proteomes" id="UP001209666">
    <property type="component" value="Unassembled WGS sequence"/>
</dbReference>
<reference evidence="2" key="3">
    <citation type="submission" date="2022-09" db="EMBL/GenBank/DDBJ databases">
        <authorList>
            <person name="Hitch T.C.A."/>
        </authorList>
    </citation>
    <scope>NUCLEOTIDE SEQUENCE</scope>
    <source>
        <strain evidence="2">Sanger_19</strain>
    </source>
</reference>
<dbReference type="AlphaFoldDB" id="A0AAW4WM98"/>